<dbReference type="PROSITE" id="PS51318">
    <property type="entry name" value="TAT"/>
    <property type="match status" value="1"/>
</dbReference>
<dbReference type="SUPFAM" id="SSF55347">
    <property type="entry name" value="Glyceraldehyde-3-phosphate dehydrogenase-like, C-terminal domain"/>
    <property type="match status" value="1"/>
</dbReference>
<dbReference type="SUPFAM" id="SSF51735">
    <property type="entry name" value="NAD(P)-binding Rossmann-fold domains"/>
    <property type="match status" value="1"/>
</dbReference>
<keyword evidence="3" id="KW-0732">Signal</keyword>
<dbReference type="GO" id="GO:0000166">
    <property type="term" value="F:nucleotide binding"/>
    <property type="evidence" value="ECO:0007669"/>
    <property type="project" value="InterPro"/>
</dbReference>
<dbReference type="Proteomes" id="UP000290848">
    <property type="component" value="Unassembled WGS sequence"/>
</dbReference>
<keyword evidence="2" id="KW-0560">Oxidoreductase</keyword>
<reference evidence="6 7" key="1">
    <citation type="submission" date="2018-12" db="EMBL/GenBank/DDBJ databases">
        <title>The Draft Genome Sequence of the Soil Bacterium Pedobacter tournemirensis R1.</title>
        <authorList>
            <person name="He J."/>
        </authorList>
    </citation>
    <scope>NUCLEOTIDE SEQUENCE [LARGE SCALE GENOMIC DNA]</scope>
    <source>
        <strain evidence="6 7">R1</strain>
    </source>
</reference>
<evidence type="ECO:0000256" key="3">
    <source>
        <dbReference type="SAM" id="SignalP"/>
    </source>
</evidence>
<feature type="domain" description="Gfo/Idh/MocA-like oxidoreductase N-terminal" evidence="4">
    <location>
        <begin position="45"/>
        <end position="168"/>
    </location>
</feature>
<dbReference type="InterPro" id="IPR000683">
    <property type="entry name" value="Gfo/Idh/MocA-like_OxRdtase_N"/>
</dbReference>
<feature type="domain" description="GFO/IDH/MocA-like oxidoreductase" evidence="5">
    <location>
        <begin position="184"/>
        <end position="292"/>
    </location>
</feature>
<gene>
    <name evidence="6" type="ORF">EKH83_05225</name>
</gene>
<name>A0A4V1KIL4_9SPHI</name>
<comment type="caution">
    <text evidence="6">The sequence shown here is derived from an EMBL/GenBank/DDBJ whole genome shotgun (WGS) entry which is preliminary data.</text>
</comment>
<feature type="chain" id="PRO_5020663073" evidence="3">
    <location>
        <begin position="34"/>
        <end position="371"/>
    </location>
</feature>
<evidence type="ECO:0000256" key="1">
    <source>
        <dbReference type="ARBA" id="ARBA00010928"/>
    </source>
</evidence>
<feature type="signal peptide" evidence="3">
    <location>
        <begin position="1"/>
        <end position="33"/>
    </location>
</feature>
<sequence length="371" mass="41053">MKNNSRYTRRSFLRTLSYSAGTLALMPAFKSLAACSLPGKDKRLGIALVGLGGYSGGQLAPALQETKNCYLAGIVTGTPSKADSWSKKYNIPDKNIYNYDNFDSIANNPDIDIVYVVLPISMHKEFTIRAAQAGKHVICEKPMALNAGECAEMIAACKKANRMLSIGYRLHFEPHNIEMMRLGQKEIYGKVTSIDTGNGFTYRGDPNAWRLKKALAGGGGLMDMGVYSIQGSRYSLGKEPLFVKATEEKTNHELFREVDETVFWELEFPGGILAKGKSSYNNNWGYLKVKAEKGTFGLEPAFGYGGIRGNSPAGEMNFPQINQQAFQMDDFARCILQKKPTRVPGEEGMRDMKVIDAIYRSIASGKRERIV</sequence>
<comment type="similarity">
    <text evidence="1">Belongs to the Gfo/Idh/MocA family.</text>
</comment>
<dbReference type="Gene3D" id="3.40.50.720">
    <property type="entry name" value="NAD(P)-binding Rossmann-like Domain"/>
    <property type="match status" value="1"/>
</dbReference>
<dbReference type="Pfam" id="PF22725">
    <property type="entry name" value="GFO_IDH_MocA_C3"/>
    <property type="match status" value="1"/>
</dbReference>
<evidence type="ECO:0000256" key="2">
    <source>
        <dbReference type="ARBA" id="ARBA00023002"/>
    </source>
</evidence>
<dbReference type="Gene3D" id="3.30.360.10">
    <property type="entry name" value="Dihydrodipicolinate Reductase, domain 2"/>
    <property type="match status" value="1"/>
</dbReference>
<dbReference type="InterPro" id="IPR008354">
    <property type="entry name" value="Glc-Fru_OxRdtase_bac"/>
</dbReference>
<dbReference type="InterPro" id="IPR036291">
    <property type="entry name" value="NAD(P)-bd_dom_sf"/>
</dbReference>
<evidence type="ECO:0000313" key="7">
    <source>
        <dbReference type="Proteomes" id="UP000290848"/>
    </source>
</evidence>
<dbReference type="PANTHER" id="PTHR22604:SF105">
    <property type="entry name" value="TRANS-1,2-DIHYDROBENZENE-1,2-DIOL DEHYDROGENASE"/>
    <property type="match status" value="1"/>
</dbReference>
<dbReference type="PANTHER" id="PTHR22604">
    <property type="entry name" value="OXIDOREDUCTASES"/>
    <property type="match status" value="1"/>
</dbReference>
<dbReference type="RefSeq" id="WP_128768346.1">
    <property type="nucleotide sequence ID" value="NZ_RXOC01000003.1"/>
</dbReference>
<dbReference type="PRINTS" id="PR01775">
    <property type="entry name" value="GLFROXRDTASE"/>
</dbReference>
<dbReference type="EMBL" id="RXOC01000003">
    <property type="protein sequence ID" value="RXF71102.1"/>
    <property type="molecule type" value="Genomic_DNA"/>
</dbReference>
<evidence type="ECO:0000313" key="6">
    <source>
        <dbReference type="EMBL" id="RXF71102.1"/>
    </source>
</evidence>
<evidence type="ECO:0000259" key="5">
    <source>
        <dbReference type="Pfam" id="PF22725"/>
    </source>
</evidence>
<accession>A0A4V1KIL4</accession>
<proteinExistence type="inferred from homology"/>
<dbReference type="AlphaFoldDB" id="A0A4V1KIL4"/>
<dbReference type="InterPro" id="IPR055170">
    <property type="entry name" value="GFO_IDH_MocA-like_dom"/>
</dbReference>
<dbReference type="InterPro" id="IPR006311">
    <property type="entry name" value="TAT_signal"/>
</dbReference>
<dbReference type="GO" id="GO:0016491">
    <property type="term" value="F:oxidoreductase activity"/>
    <property type="evidence" value="ECO:0007669"/>
    <property type="project" value="UniProtKB-KW"/>
</dbReference>
<evidence type="ECO:0000259" key="4">
    <source>
        <dbReference type="Pfam" id="PF01408"/>
    </source>
</evidence>
<dbReference type="Pfam" id="PF01408">
    <property type="entry name" value="GFO_IDH_MocA"/>
    <property type="match status" value="1"/>
</dbReference>
<dbReference type="InterPro" id="IPR050984">
    <property type="entry name" value="Gfo/Idh/MocA_domain"/>
</dbReference>
<organism evidence="6 7">
    <name type="scientific">Arcticibacter tournemirensis</name>
    <dbReference type="NCBI Taxonomy" id="699437"/>
    <lineage>
        <taxon>Bacteria</taxon>
        <taxon>Pseudomonadati</taxon>
        <taxon>Bacteroidota</taxon>
        <taxon>Sphingobacteriia</taxon>
        <taxon>Sphingobacteriales</taxon>
        <taxon>Sphingobacteriaceae</taxon>
        <taxon>Arcticibacter</taxon>
    </lineage>
</organism>
<protein>
    <submittedName>
        <fullName evidence="6">Gfo/Idh/MocA family oxidoreductase</fullName>
    </submittedName>
</protein>